<dbReference type="GO" id="GO:0006508">
    <property type="term" value="P:proteolysis"/>
    <property type="evidence" value="ECO:0007669"/>
    <property type="project" value="UniProtKB-KW"/>
</dbReference>
<keyword evidence="11" id="KW-0479">Metal-binding</keyword>
<dbReference type="InterPro" id="IPR001478">
    <property type="entry name" value="PDZ"/>
</dbReference>
<reference evidence="14" key="1">
    <citation type="submission" date="2015-08" db="EMBL/GenBank/DDBJ databases">
        <authorList>
            <person name="Varghese N."/>
        </authorList>
    </citation>
    <scope>NUCLEOTIDE SEQUENCE [LARGE SCALE GENOMIC DNA]</scope>
    <source>
        <strain evidence="14">DSM 17901</strain>
    </source>
</reference>
<gene>
    <name evidence="13" type="ORF">Ga0061063_1493</name>
</gene>
<evidence type="ECO:0000313" key="13">
    <source>
        <dbReference type="EMBL" id="CUA82859.1"/>
    </source>
</evidence>
<dbReference type="STRING" id="375574.GCA_001418035_01284"/>
<dbReference type="Proteomes" id="UP000243535">
    <property type="component" value="Unassembled WGS sequence"/>
</dbReference>
<keyword evidence="14" id="KW-1185">Reference proteome</keyword>
<evidence type="ECO:0000259" key="12">
    <source>
        <dbReference type="SMART" id="SM00228"/>
    </source>
</evidence>
<feature type="transmembrane region" description="Helical" evidence="11">
    <location>
        <begin position="89"/>
        <end position="114"/>
    </location>
</feature>
<dbReference type="PANTHER" id="PTHR42837">
    <property type="entry name" value="REGULATOR OF SIGMA-E PROTEASE RSEP"/>
    <property type="match status" value="1"/>
</dbReference>
<dbReference type="PANTHER" id="PTHR42837:SF2">
    <property type="entry name" value="MEMBRANE METALLOPROTEASE ARASP2, CHLOROPLASTIC-RELATED"/>
    <property type="match status" value="1"/>
</dbReference>
<evidence type="ECO:0000256" key="6">
    <source>
        <dbReference type="ARBA" id="ARBA00022801"/>
    </source>
</evidence>
<dbReference type="Pfam" id="PF17820">
    <property type="entry name" value="PDZ_6"/>
    <property type="match status" value="1"/>
</dbReference>
<organism evidence="13 14">
    <name type="scientific">Gulbenkiania indica</name>
    <dbReference type="NCBI Taxonomy" id="375574"/>
    <lineage>
        <taxon>Bacteria</taxon>
        <taxon>Pseudomonadati</taxon>
        <taxon>Pseudomonadota</taxon>
        <taxon>Betaproteobacteria</taxon>
        <taxon>Neisseriales</taxon>
        <taxon>Chromobacteriaceae</taxon>
        <taxon>Gulbenkiania</taxon>
    </lineage>
</organism>
<dbReference type="AlphaFoldDB" id="A0A0K6GW72"/>
<evidence type="ECO:0000256" key="3">
    <source>
        <dbReference type="ARBA" id="ARBA00007931"/>
    </source>
</evidence>
<keyword evidence="8 11" id="KW-1133">Transmembrane helix</keyword>
<keyword evidence="6 11" id="KW-0378">Hydrolase</keyword>
<evidence type="ECO:0000256" key="5">
    <source>
        <dbReference type="ARBA" id="ARBA00022692"/>
    </source>
</evidence>
<feature type="transmembrane region" description="Helical" evidence="11">
    <location>
        <begin position="421"/>
        <end position="439"/>
    </location>
</feature>
<dbReference type="InterPro" id="IPR041489">
    <property type="entry name" value="PDZ_6"/>
</dbReference>
<evidence type="ECO:0000256" key="1">
    <source>
        <dbReference type="ARBA" id="ARBA00001947"/>
    </source>
</evidence>
<dbReference type="InterPro" id="IPR008915">
    <property type="entry name" value="Peptidase_M50"/>
</dbReference>
<dbReference type="CDD" id="cd06163">
    <property type="entry name" value="S2P-M50_PDZ_RseP-like"/>
    <property type="match status" value="1"/>
</dbReference>
<evidence type="ECO:0000256" key="8">
    <source>
        <dbReference type="ARBA" id="ARBA00022989"/>
    </source>
</evidence>
<dbReference type="InterPro" id="IPR004387">
    <property type="entry name" value="Pept_M50_Zn"/>
</dbReference>
<keyword evidence="7 11" id="KW-0862">Zinc</keyword>
<dbReference type="SUPFAM" id="SSF50156">
    <property type="entry name" value="PDZ domain-like"/>
    <property type="match status" value="2"/>
</dbReference>
<feature type="domain" description="PDZ" evidence="12">
    <location>
        <begin position="207"/>
        <end position="274"/>
    </location>
</feature>
<feature type="transmembrane region" description="Helical" evidence="11">
    <location>
        <begin position="371"/>
        <end position="393"/>
    </location>
</feature>
<evidence type="ECO:0000256" key="4">
    <source>
        <dbReference type="ARBA" id="ARBA00022670"/>
    </source>
</evidence>
<evidence type="ECO:0000256" key="7">
    <source>
        <dbReference type="ARBA" id="ARBA00022833"/>
    </source>
</evidence>
<comment type="cofactor">
    <cofactor evidence="1 11">
        <name>Zn(2+)</name>
        <dbReference type="ChEBI" id="CHEBI:29105"/>
    </cofactor>
</comment>
<evidence type="ECO:0000256" key="2">
    <source>
        <dbReference type="ARBA" id="ARBA00004141"/>
    </source>
</evidence>
<dbReference type="EMBL" id="CYHA01000002">
    <property type="protein sequence ID" value="CUA82859.1"/>
    <property type="molecule type" value="Genomic_DNA"/>
</dbReference>
<comment type="similarity">
    <text evidence="3 11">Belongs to the peptidase M50B family.</text>
</comment>
<evidence type="ECO:0000256" key="11">
    <source>
        <dbReference type="RuleBase" id="RU362031"/>
    </source>
</evidence>
<comment type="subcellular location">
    <subcellularLocation>
        <location evidence="2">Membrane</location>
        <topology evidence="2">Multi-pass membrane protein</topology>
    </subcellularLocation>
</comment>
<name>A0A0K6GW72_9NEIS</name>
<dbReference type="OrthoDB" id="9782003at2"/>
<dbReference type="GO" id="GO:0016020">
    <property type="term" value="C:membrane"/>
    <property type="evidence" value="ECO:0007669"/>
    <property type="project" value="UniProtKB-SubCell"/>
</dbReference>
<evidence type="ECO:0000256" key="10">
    <source>
        <dbReference type="ARBA" id="ARBA00023136"/>
    </source>
</evidence>
<dbReference type="NCBIfam" id="TIGR00054">
    <property type="entry name" value="RIP metalloprotease RseP"/>
    <property type="match status" value="1"/>
</dbReference>
<dbReference type="EC" id="3.4.24.-" evidence="11"/>
<evidence type="ECO:0000313" key="14">
    <source>
        <dbReference type="Proteomes" id="UP000243535"/>
    </source>
</evidence>
<dbReference type="Gene3D" id="2.30.42.10">
    <property type="match status" value="2"/>
</dbReference>
<dbReference type="Pfam" id="PF02163">
    <property type="entry name" value="Peptidase_M50"/>
    <property type="match status" value="1"/>
</dbReference>
<dbReference type="GO" id="GO:0004222">
    <property type="term" value="F:metalloendopeptidase activity"/>
    <property type="evidence" value="ECO:0007669"/>
    <property type="project" value="InterPro"/>
</dbReference>
<sequence length="448" mass="48434">MITFLAFLVAIGVLVTFHELGHYWVARLCGVKVLRFSIGFGRPLFTWQRGETEWVLCPIPLGGYVKMLDASEEPVTPEDLPRAFGSRPIWQRMLIVAAGPAANLLLAIVLYWVVLAQGVDLLRPVVGTVLSETPAAAAGFRPGDTIIRVGEVPVGSWQDIQGAFLDVPMDPETPLKVAVRDQEGRQTSRTLLAARFPDAVQAGYRQGAVGLTPARYLPVVGMVEEEGAARRAGLRPGDRLLTLDGSPVASWQTWVRTIQHNPGRLMQVEVERGGKRLALALRPDSQQTPDGLVGRIGAGPTADRAWIDSLRFRKEYSIGQAGQGAVERTADTAWMSLRFLGRMVTGQASLDNLSGPLTIASVAGQTARVGLIAYLEFLALISISIGVLNLLPIPVLDGGHLMYHTAELIKGRPLSERTQALGQRIGFALLASLMALAFINDLSRLFGG</sequence>
<keyword evidence="4 13" id="KW-0645">Protease</keyword>
<dbReference type="GO" id="GO:0046872">
    <property type="term" value="F:metal ion binding"/>
    <property type="evidence" value="ECO:0007669"/>
    <property type="project" value="UniProtKB-KW"/>
</dbReference>
<dbReference type="RefSeq" id="WP_055433749.1">
    <property type="nucleotide sequence ID" value="NZ_CYHA01000002.1"/>
</dbReference>
<keyword evidence="10 11" id="KW-0472">Membrane</keyword>
<keyword evidence="9 11" id="KW-0482">Metalloprotease</keyword>
<evidence type="ECO:0000256" key="9">
    <source>
        <dbReference type="ARBA" id="ARBA00023049"/>
    </source>
</evidence>
<dbReference type="SMART" id="SM00228">
    <property type="entry name" value="PDZ"/>
    <property type="match status" value="2"/>
</dbReference>
<feature type="domain" description="PDZ" evidence="12">
    <location>
        <begin position="102"/>
        <end position="183"/>
    </location>
</feature>
<proteinExistence type="inferred from homology"/>
<accession>A0A0K6GW72</accession>
<keyword evidence="5 11" id="KW-0812">Transmembrane</keyword>
<dbReference type="InterPro" id="IPR036034">
    <property type="entry name" value="PDZ_sf"/>
</dbReference>
<protein>
    <recommendedName>
        <fullName evidence="11">Zinc metalloprotease</fullName>
        <ecNumber evidence="11">3.4.24.-</ecNumber>
    </recommendedName>
</protein>